<dbReference type="AlphaFoldDB" id="A0A975HCE1"/>
<sequence>MDAYQIKTTPDPLEPYLIAQGYRVGGLIFLSGQAAIDDDGNLVGVNDFQKQVAQTFANIAKLLESSGSGLSKIIKVTIYVTDMGRFPDIIEMRRQYFTPPYPADTVVEVRSLALPELLIEVDVTALADGKIVAAAGGLA</sequence>
<evidence type="ECO:0000313" key="3">
    <source>
        <dbReference type="Proteomes" id="UP000664914"/>
    </source>
</evidence>
<name>A0A975HCE1_9SPHN</name>
<organism evidence="2 3">
    <name type="scientific">Rhizorhabdus wittichii</name>
    <dbReference type="NCBI Taxonomy" id="160791"/>
    <lineage>
        <taxon>Bacteria</taxon>
        <taxon>Pseudomonadati</taxon>
        <taxon>Pseudomonadota</taxon>
        <taxon>Alphaproteobacteria</taxon>
        <taxon>Sphingomonadales</taxon>
        <taxon>Sphingomonadaceae</taxon>
        <taxon>Rhizorhabdus</taxon>
    </lineage>
</organism>
<dbReference type="InterPro" id="IPR006175">
    <property type="entry name" value="YjgF/YER057c/UK114"/>
</dbReference>
<proteinExistence type="inferred from homology"/>
<reference evidence="2" key="1">
    <citation type="submission" date="2020-07" db="EMBL/GenBank/DDBJ databases">
        <authorList>
            <person name="Camacho E."/>
        </authorList>
    </citation>
    <scope>NUCLEOTIDE SEQUENCE</scope>
    <source>
        <strain evidence="2">MPO218</strain>
    </source>
</reference>
<reference evidence="2" key="2">
    <citation type="submission" date="2021-04" db="EMBL/GenBank/DDBJ databases">
        <title>Isolation and genomic analysis of the ibuprofen-degrading bacterium Sphingomonas strain MPO218.</title>
        <authorList>
            <person name="Aulestia M."/>
            <person name="Flores A."/>
            <person name="Mangas E.L."/>
            <person name="Perez-Pulido A.J."/>
            <person name="Santero E."/>
            <person name="Camacho E.M."/>
        </authorList>
    </citation>
    <scope>NUCLEOTIDE SEQUENCE</scope>
    <source>
        <strain evidence="2">MPO218</strain>
    </source>
</reference>
<dbReference type="CDD" id="cd00448">
    <property type="entry name" value="YjgF_YER057c_UK114_family"/>
    <property type="match status" value="1"/>
</dbReference>
<evidence type="ECO:0000313" key="2">
    <source>
        <dbReference type="EMBL" id="QTH20158.1"/>
    </source>
</evidence>
<dbReference type="Proteomes" id="UP000664914">
    <property type="component" value="Chromosome"/>
</dbReference>
<dbReference type="InterPro" id="IPR035959">
    <property type="entry name" value="RutC-like_sf"/>
</dbReference>
<accession>A0A975HCE1</accession>
<comment type="similarity">
    <text evidence="1">Belongs to the RutC family.</text>
</comment>
<protein>
    <submittedName>
        <fullName evidence="2">RidA family protein</fullName>
    </submittedName>
</protein>
<dbReference type="Pfam" id="PF01042">
    <property type="entry name" value="Ribonuc_L-PSP"/>
    <property type="match status" value="1"/>
</dbReference>
<dbReference type="PANTHER" id="PTHR11803:SF58">
    <property type="entry name" value="PROTEIN HMF1-RELATED"/>
    <property type="match status" value="1"/>
</dbReference>
<dbReference type="Gene3D" id="3.30.1330.40">
    <property type="entry name" value="RutC-like"/>
    <property type="match status" value="1"/>
</dbReference>
<dbReference type="GO" id="GO:0019239">
    <property type="term" value="F:deaminase activity"/>
    <property type="evidence" value="ECO:0007669"/>
    <property type="project" value="TreeGrafter"/>
</dbReference>
<evidence type="ECO:0000256" key="1">
    <source>
        <dbReference type="ARBA" id="ARBA00010552"/>
    </source>
</evidence>
<dbReference type="SUPFAM" id="SSF55298">
    <property type="entry name" value="YjgF-like"/>
    <property type="match status" value="1"/>
</dbReference>
<dbReference type="EMBL" id="CP059319">
    <property type="protein sequence ID" value="QTH20158.1"/>
    <property type="molecule type" value="Genomic_DNA"/>
</dbReference>
<dbReference type="GO" id="GO:0005829">
    <property type="term" value="C:cytosol"/>
    <property type="evidence" value="ECO:0007669"/>
    <property type="project" value="TreeGrafter"/>
</dbReference>
<gene>
    <name evidence="2" type="ORF">HRJ34_17575</name>
</gene>
<dbReference type="PANTHER" id="PTHR11803">
    <property type="entry name" value="2-IMINOBUTANOATE/2-IMINOPROPANOATE DEAMINASE RIDA"/>
    <property type="match status" value="1"/>
</dbReference>
<dbReference type="RefSeq" id="WP_208631992.1">
    <property type="nucleotide sequence ID" value="NZ_CP059319.1"/>
</dbReference>